<sequence length="1753" mass="197476">MKNSHLINQFLKKYALDMRHRKRVKIFVPDNSEAGSRNLEFSVDDLRFTLILGSGEDGKIRLEIPVMGSVPSSIEEMKSLMTLNGILGPAFLAERESQILLTWARPPRFFDYSELCLAIEEMSQTKKELEANLLSRFGIDQTTLVTDSMKGISRLCLPRNREMADRIQEISEVYPEPLKTLWIRTISCDEPVEASFRSMELLGAVVRIMVFIAISSVEGGIPQHAAISRTLGRYSLREWFSLGEILAWKHEMGTGPGQAIRSIFERTRRSSQEQGISSLVDSMTEFEDMLLGNQKNEMDIPKIQTAFREHLENLCHFLKAMAPLFSNGSFEPRLSGGEPDILFRNSQGEKSLRPFLLPVSQGAARMALFNGWTKVAGRAQFVGIPGFERTRTKPGPILESLDPSRISENPGTEVAVLTGYHPSIAVMECGTIDPFQGEGSREKWVNLVSRDDAISRHSMITHVQRKASCVHFTSQNEKASHCLLSILEQLLPDGSRELPSSSDLWTIRDRICRQADNLLGTGKIRDEVVLSFHRPDLSEGLVQHIRGLAMRLPREFRIVTTSRKPIAGAFNRECPPLLPSAITRATTSLREVKPASREFMDRLMTNSRREGIAYCDWVIQEMGEGRLSPETPDNLPESIDEAISISLKHLVARKGGAGCRNLLAACSALGGKISSEDSLAITGEEPTGSMGDLLIELEPFLLLSGTWCTMLETPEITFIFGSLLKEQTDRIKKELRIGWESARGDNFKYISGLLDSMPSAEDDVEYLISMLSRRTRNEQLNFAEMQNAVNTVLTPRGANGITENIRAVDLIRMGEKCSEMFFRTELDRFMNSLEQLLEAAKMAIRLQSPLHKAAGCSRILVRLLSNQDFSELQLEIRNRWICLLCDSITHTLDDLRLNREGIELLGRIPSMLPPGDRTSALAWKILALLPFEVFSESGAHFSAFLDQTSLPNFQLPDAAAVNSARDFSESANAFAIIAAKNLRPEQIIQIWKTGHTLSKNPAFLTWAAPRICERDPVLAMQMAEAIPADIMSDFQNIRFRTVCDIAVGIAAGNLKRAMEILNGMEIKKRMWDLHARIYMVCDALLKIASTLGTNQRKSLVNQGVQLLENHISFEGSPLERVNLTDRMVKAMETMFEVDLRRGEELLNRTLALLDFSMGSSKYCEYLLRLSIIARQQGLPVQRELISRALKVLKSQRINRESELIGLLVSLSPEEACGCLEHIPPENRKEAYSALMDSMDPIRYRELGDIILRSILQIKERTDRILELFLFLRAAIPHSSRLCDSIMAALTPELKKGLPAGLERFSDIFDQAHPNSILYFPQILQKIQGVISPVALLRTFSRIFETNPMDARKNITLAMTLFEEAMKYELSQSTWFSRFDEIKSSVHPVERFMNLAAFTLKTIKRLEWEVPAQEFMNFIGLGASELTSQDLVSEIFKNPLPSEEEKKWGSSAFNSCLMEAKSLLARLAMEISHALRPDEAHAVIHEIKKLLKTPAGHFNGSERSRISRSLEIIVSRYPIDQEAMGILHNSTEFMDLPAIRILKNANPVPSGEFEEAVNFISGIVSMHPEDLLKIFRNIDSAEHTIRILLVRPFQEQEALFRVIKATKPTAIHEILAICTELFYSIHDGIDTQTTLETLQGISENLEISTLLNLLGTLFQAAERSRERIFILEQTTERAREDIRPFMNIFTYLHIAVKSRDRETTGKILDFIIQNYGSIDFWMEKLESTGIMPAAGLRQSLLIATKAISGLVSKK</sequence>
<reference evidence="1 2" key="1">
    <citation type="journal article" date="2017" name="ISME J.">
        <title>Potential for microbial H2 and metal transformations associated with novel bacteria and archaea in deep terrestrial subsurface sediments.</title>
        <authorList>
            <person name="Hernsdorf A.W."/>
            <person name="Amano Y."/>
            <person name="Miyakawa K."/>
            <person name="Ise K."/>
            <person name="Suzuki Y."/>
            <person name="Anantharaman K."/>
            <person name="Probst A."/>
            <person name="Burstein D."/>
            <person name="Thomas B.C."/>
            <person name="Banfield J.F."/>
        </authorList>
    </citation>
    <scope>NUCLEOTIDE SEQUENCE [LARGE SCALE GENOMIC DNA]</scope>
    <source>
        <strain evidence="1">HGW-Wallbacteria-1</strain>
    </source>
</reference>
<protein>
    <submittedName>
        <fullName evidence="1">Uncharacterized protein</fullName>
    </submittedName>
</protein>
<dbReference type="EMBL" id="PGXC01000003">
    <property type="protein sequence ID" value="PKK91283.1"/>
    <property type="molecule type" value="Genomic_DNA"/>
</dbReference>
<accession>A0A2N1PSG9</accession>
<gene>
    <name evidence="1" type="ORF">CVV64_05820</name>
</gene>
<comment type="caution">
    <text evidence="1">The sequence shown here is derived from an EMBL/GenBank/DDBJ whole genome shotgun (WGS) entry which is preliminary data.</text>
</comment>
<name>A0A2N1PSG9_9BACT</name>
<organism evidence="1 2">
    <name type="scientific">Candidatus Wallbacteria bacterium HGW-Wallbacteria-1</name>
    <dbReference type="NCBI Taxonomy" id="2013854"/>
    <lineage>
        <taxon>Bacteria</taxon>
        <taxon>Candidatus Walliibacteriota</taxon>
    </lineage>
</organism>
<proteinExistence type="predicted"/>
<evidence type="ECO:0000313" key="1">
    <source>
        <dbReference type="EMBL" id="PKK91283.1"/>
    </source>
</evidence>
<evidence type="ECO:0000313" key="2">
    <source>
        <dbReference type="Proteomes" id="UP000233256"/>
    </source>
</evidence>
<dbReference type="Proteomes" id="UP000233256">
    <property type="component" value="Unassembled WGS sequence"/>
</dbReference>